<feature type="compositionally biased region" description="Polar residues" evidence="2">
    <location>
        <begin position="169"/>
        <end position="182"/>
    </location>
</feature>
<feature type="region of interest" description="Disordered" evidence="2">
    <location>
        <begin position="165"/>
        <end position="186"/>
    </location>
</feature>
<dbReference type="STRING" id="1111728.GCA_000427805_03777"/>
<sequence>MSNNLPVLGDIPKSMVPFTYAENRIPLSWSQDGVQLLISGPDLIIETSGGQQLILTMGAELASLHKGLFRLTFSDGKTLDSEQIIALATIQDISPERDKAPENPNPEARLDGNVVQEVVVEEIIRVESQGGGESEQSENSTYAELDVPVQSVLTKRQSIDDSIPLIHKSSGSPQVEHTQVSDIPSPIEPTPIPPGPTEPTITFPKVTLLQVNGWRDPSAHTYQVGTGGDSARVSGGIGEQYQSTLVDLSQESANWTIDAQNSNYLADGMVSRIIRFDEAAGKVTVTGLPGGYQVIVGGTAEGNEYGLMPGEILLTYPQNQYDTFTVNVSFTDLSGQPKEQDMTFSVVDNPTSLISSEGQIQLAARPNDVSVIGGSGDDLIIAGKGNDSYDGGAGNNTVDFSKITAGLTVDLDKGTATGGGNYTLSNIQHVIGTDYGDVLIGNSQNNHLQGGLGDDTLIGGGGNNILNGGGGINTLNYQTAGSGVSVDLSSSQATDNGNGGTDHISNIQNVMGSQHDDLIIGDQNNNVLYGEDGDDILIGMGGDNILDGGAGVNTASYVNSTSGISADLTTNTVSNGFGGTDSLIDIQNIIGSDFDDQIVSGNGSSYIQAGAGNDRLIVGGNESSRAILDGGIGDDLFIAGYGYNAFIGGGGIDSVDYSHALSAINISLKDSRAYINGFGGIDQFDGISGIIGSAFDDRIELGANDAIIHAGAGNDLIIAGSGGNNMIDGGTGINTLDYSNVSSAINLSLNQGMATNNGAGGQDTLANIHNLIGSAWNDVIEGDDSNNTISTGAGDDRVYGSKGNDIIDGGIGSNTLDYSRLSEAVSVNMVTRTVQKGLSGTDNFTQFDRFVGTAYDDSFIVTAGVSAIDGGEGFDSLNFGTLSGSLTINLASGIIEGRNGTNLNYGSISVGGIEKVSANTASGSYFVGSMTGSNEFIGGTGVDIFRANGGSNIITGGGGADWVEYISATQGVDVNLNQNGIGKGVSSNNGFGGQDILNGITHLRGSSYNDVLNGTGYLDGGAGNDTLNGNNSTAAYAYYGSVTTSRGITADLQAGITSQDGYNTQDTLIGINNIIGTSYKDTIYGNDSNNLIYLGLGDDYAYGSRGNDRLYGEGGTDTIDYSLLNAAVRVDLLISSANKGVNGTDVLSSFENITGTIYADVLNGNNSSNVIKGGGGDDVLMGMGGNDTLIGGDGFVTADYSLSPAGIVANLSTGQVQDGHGSLDTLISISKITGSAKDDIFEITNNLDLHQYTLDGGTGTDVIKKSGSGGVFTLGDSNFHIANIEKLDFADGQNDTLSVELTGLFSGALAKSSISLSTDAGDTVHIDPTGGWNLTSSDSNHQTWNNGEQNFTWSWA</sequence>
<protein>
    <recommendedName>
        <fullName evidence="5">Cyclolysin</fullName>
    </recommendedName>
</protein>
<evidence type="ECO:0000256" key="1">
    <source>
        <dbReference type="ARBA" id="ARBA00022837"/>
    </source>
</evidence>
<organism evidence="3 4">
    <name type="scientific">Budvicia aquatica</name>
    <dbReference type="NCBI Taxonomy" id="82979"/>
    <lineage>
        <taxon>Bacteria</taxon>
        <taxon>Pseudomonadati</taxon>
        <taxon>Pseudomonadota</taxon>
        <taxon>Gammaproteobacteria</taxon>
        <taxon>Enterobacterales</taxon>
        <taxon>Budviciaceae</taxon>
        <taxon>Budvicia</taxon>
    </lineage>
</organism>
<dbReference type="Gene3D" id="2.150.10.10">
    <property type="entry name" value="Serralysin-like metalloprotease, C-terminal"/>
    <property type="match status" value="8"/>
</dbReference>
<dbReference type="OrthoDB" id="223957at2"/>
<dbReference type="Proteomes" id="UP000224974">
    <property type="component" value="Unassembled WGS sequence"/>
</dbReference>
<comment type="caution">
    <text evidence="3">The sequence shown here is derived from an EMBL/GenBank/DDBJ whole genome shotgun (WGS) entry which is preliminary data.</text>
</comment>
<reference evidence="4" key="1">
    <citation type="submission" date="2017-09" db="EMBL/GenBank/DDBJ databases">
        <title>FDA dAtabase for Regulatory Grade micrObial Sequences (FDA-ARGOS): Supporting development and validation of Infectious Disease Dx tests.</title>
        <authorList>
            <person name="Minogue T."/>
            <person name="Wolcott M."/>
            <person name="Wasieloski L."/>
            <person name="Aguilar W."/>
            <person name="Moore D."/>
            <person name="Tallon L."/>
            <person name="Sadzewicz L."/>
            <person name="Ott S."/>
            <person name="Zhao X."/>
            <person name="Nagaraj S."/>
            <person name="Vavikolanu K."/>
            <person name="Aluvathingal J."/>
            <person name="Nadendla S."/>
            <person name="Sichtig H."/>
        </authorList>
    </citation>
    <scope>NUCLEOTIDE SEQUENCE [LARGE SCALE GENOMIC DNA]</scope>
    <source>
        <strain evidence="4">FDAARGOS_387</strain>
    </source>
</reference>
<evidence type="ECO:0000256" key="2">
    <source>
        <dbReference type="SAM" id="MobiDB-lite"/>
    </source>
</evidence>
<dbReference type="InterPro" id="IPR011049">
    <property type="entry name" value="Serralysin-like_metalloprot_C"/>
</dbReference>
<dbReference type="EMBL" id="PDDX01000001">
    <property type="protein sequence ID" value="PHI31293.1"/>
    <property type="molecule type" value="Genomic_DNA"/>
</dbReference>
<proteinExistence type="predicted"/>
<name>A0A2C6DRG7_9GAMM</name>
<dbReference type="PRINTS" id="PR00313">
    <property type="entry name" value="CABNDNGRPT"/>
</dbReference>
<gene>
    <name evidence="3" type="ORF">CRN84_19090</name>
</gene>
<dbReference type="InterPro" id="IPR001343">
    <property type="entry name" value="Hemolysn_Ca-bd"/>
</dbReference>
<dbReference type="Pfam" id="PF00353">
    <property type="entry name" value="HemolysinCabind"/>
    <property type="match status" value="9"/>
</dbReference>
<evidence type="ECO:0000313" key="3">
    <source>
        <dbReference type="EMBL" id="PHI31293.1"/>
    </source>
</evidence>
<keyword evidence="1" id="KW-0106">Calcium</keyword>
<evidence type="ECO:0000313" key="4">
    <source>
        <dbReference type="Proteomes" id="UP000224974"/>
    </source>
</evidence>
<evidence type="ECO:0008006" key="5">
    <source>
        <dbReference type="Google" id="ProtNLM"/>
    </source>
</evidence>
<dbReference type="RefSeq" id="WP_029093449.1">
    <property type="nucleotide sequence ID" value="NZ_PDDX01000001.1"/>
</dbReference>
<dbReference type="GO" id="GO:0005509">
    <property type="term" value="F:calcium ion binding"/>
    <property type="evidence" value="ECO:0007669"/>
    <property type="project" value="InterPro"/>
</dbReference>
<accession>A0A2C6DRG7</accession>
<dbReference type="SUPFAM" id="SSF51120">
    <property type="entry name" value="beta-Roll"/>
    <property type="match status" value="6"/>
</dbReference>
<keyword evidence="4" id="KW-1185">Reference proteome</keyword>